<reference evidence="1" key="1">
    <citation type="journal article" date="2023" name="PLoS Negl. Trop. Dis.">
        <title>A genome sequence for Biomphalaria pfeifferi, the major vector snail for the human-infecting parasite Schistosoma mansoni.</title>
        <authorList>
            <person name="Bu L."/>
            <person name="Lu L."/>
            <person name="Laidemitt M.R."/>
            <person name="Zhang S.M."/>
            <person name="Mutuku M."/>
            <person name="Mkoji G."/>
            <person name="Steinauer M."/>
            <person name="Loker E.S."/>
        </authorList>
    </citation>
    <scope>NUCLEOTIDE SEQUENCE</scope>
    <source>
        <strain evidence="1">KasaAsao</strain>
    </source>
</reference>
<accession>A0AAD8BVP4</accession>
<dbReference type="EMBL" id="JASAOG010000029">
    <property type="protein sequence ID" value="KAK0061531.1"/>
    <property type="molecule type" value="Genomic_DNA"/>
</dbReference>
<proteinExistence type="predicted"/>
<sequence>TVVSDNDDNNCSASLVHFSDLQMAGCSDSQTSATDISTQSLNCVNSINCVAMICDKDRKSCSNCFRDFTQGLEFPKSWTWLYLKRKLVKLDTPYDQTNGMTREIYPVPSGLMPGDVVSSS</sequence>
<name>A0AAD8BVP4_BIOPF</name>
<gene>
    <name evidence="1" type="ORF">Bpfe_008913</name>
</gene>
<comment type="caution">
    <text evidence="1">The sequence shown here is derived from an EMBL/GenBank/DDBJ whole genome shotgun (WGS) entry which is preliminary data.</text>
</comment>
<protein>
    <submittedName>
        <fullName evidence="1">Uncharacterized protein</fullName>
    </submittedName>
</protein>
<organism evidence="1 2">
    <name type="scientific">Biomphalaria pfeifferi</name>
    <name type="common">Bloodfluke planorb</name>
    <name type="synonym">Freshwater snail</name>
    <dbReference type="NCBI Taxonomy" id="112525"/>
    <lineage>
        <taxon>Eukaryota</taxon>
        <taxon>Metazoa</taxon>
        <taxon>Spiralia</taxon>
        <taxon>Lophotrochozoa</taxon>
        <taxon>Mollusca</taxon>
        <taxon>Gastropoda</taxon>
        <taxon>Heterobranchia</taxon>
        <taxon>Euthyneura</taxon>
        <taxon>Panpulmonata</taxon>
        <taxon>Hygrophila</taxon>
        <taxon>Lymnaeoidea</taxon>
        <taxon>Planorbidae</taxon>
        <taxon>Biomphalaria</taxon>
    </lineage>
</organism>
<dbReference type="AlphaFoldDB" id="A0AAD8BVP4"/>
<evidence type="ECO:0000313" key="2">
    <source>
        <dbReference type="Proteomes" id="UP001233172"/>
    </source>
</evidence>
<keyword evidence="2" id="KW-1185">Reference proteome</keyword>
<evidence type="ECO:0000313" key="1">
    <source>
        <dbReference type="EMBL" id="KAK0061531.1"/>
    </source>
</evidence>
<feature type="non-terminal residue" evidence="1">
    <location>
        <position position="1"/>
    </location>
</feature>
<reference evidence="1" key="2">
    <citation type="submission" date="2023-04" db="EMBL/GenBank/DDBJ databases">
        <authorList>
            <person name="Bu L."/>
            <person name="Lu L."/>
            <person name="Laidemitt M.R."/>
            <person name="Zhang S.M."/>
            <person name="Mutuku M."/>
            <person name="Mkoji G."/>
            <person name="Steinauer M."/>
            <person name="Loker E.S."/>
        </authorList>
    </citation>
    <scope>NUCLEOTIDE SEQUENCE</scope>
    <source>
        <strain evidence="1">KasaAsao</strain>
        <tissue evidence="1">Whole Snail</tissue>
    </source>
</reference>
<dbReference type="Proteomes" id="UP001233172">
    <property type="component" value="Unassembled WGS sequence"/>
</dbReference>